<dbReference type="InterPro" id="IPR011856">
    <property type="entry name" value="tRNA_endonuc-like_dom_sf"/>
</dbReference>
<accession>A0A5C8ZXI6</accession>
<name>A0A5C8ZXI6_9GAMM</name>
<dbReference type="GO" id="GO:0003676">
    <property type="term" value="F:nucleic acid binding"/>
    <property type="evidence" value="ECO:0007669"/>
    <property type="project" value="InterPro"/>
</dbReference>
<dbReference type="RefSeq" id="WP_148063919.1">
    <property type="nucleotide sequence ID" value="NZ_VRYZ01000003.1"/>
</dbReference>
<dbReference type="OrthoDB" id="6388379at2"/>
<sequence>MAQRRDTKLESEGAEFLVLGHLLLNQIPTFKAYSNFPGYDLIATNAESNTSARVQVKSRWQTNWDGFIIKNFDCDFVVLVTLNRGYPKPKKSGDLGIRDPDFYVMPVEYVLDVRDPKNNWGKIVKSRLKEIQRFQDRWDLIGDFLGASSP</sequence>
<dbReference type="Proteomes" id="UP000321933">
    <property type="component" value="Unassembled WGS sequence"/>
</dbReference>
<reference evidence="1 2" key="1">
    <citation type="submission" date="2019-08" db="EMBL/GenBank/DDBJ databases">
        <title>Parahaliea maris sp. nov., isolated from the surface seawater.</title>
        <authorList>
            <person name="Liu Y."/>
        </authorList>
    </citation>
    <scope>NUCLEOTIDE SEQUENCE [LARGE SCALE GENOMIC DNA]</scope>
    <source>
        <strain evidence="1 2">S2-26</strain>
    </source>
</reference>
<organism evidence="1 2">
    <name type="scientific">Parahaliea aestuarii</name>
    <dbReference type="NCBI Taxonomy" id="1852021"/>
    <lineage>
        <taxon>Bacteria</taxon>
        <taxon>Pseudomonadati</taxon>
        <taxon>Pseudomonadota</taxon>
        <taxon>Gammaproteobacteria</taxon>
        <taxon>Cellvibrionales</taxon>
        <taxon>Halieaceae</taxon>
        <taxon>Parahaliea</taxon>
    </lineage>
</organism>
<comment type="caution">
    <text evidence="1">The sequence shown here is derived from an EMBL/GenBank/DDBJ whole genome shotgun (WGS) entry which is preliminary data.</text>
</comment>
<dbReference type="AlphaFoldDB" id="A0A5C8ZXI6"/>
<evidence type="ECO:0000313" key="2">
    <source>
        <dbReference type="Proteomes" id="UP000321933"/>
    </source>
</evidence>
<keyword evidence="2" id="KW-1185">Reference proteome</keyword>
<proteinExistence type="predicted"/>
<dbReference type="EMBL" id="VRYZ01000003">
    <property type="protein sequence ID" value="TXS92549.1"/>
    <property type="molecule type" value="Genomic_DNA"/>
</dbReference>
<dbReference type="Gene3D" id="3.40.1350.10">
    <property type="match status" value="1"/>
</dbReference>
<gene>
    <name evidence="1" type="ORF">FVW59_09040</name>
</gene>
<evidence type="ECO:0008006" key="3">
    <source>
        <dbReference type="Google" id="ProtNLM"/>
    </source>
</evidence>
<evidence type="ECO:0000313" key="1">
    <source>
        <dbReference type="EMBL" id="TXS92549.1"/>
    </source>
</evidence>
<protein>
    <recommendedName>
        <fullName evidence="3">PD(D/E)XK endonuclease domain-containing protein</fullName>
    </recommendedName>
</protein>